<dbReference type="PANTHER" id="PTHR12623:SF10">
    <property type="entry name" value="NGFI-A-BINDING PROTEIN HOMOLOG"/>
    <property type="match status" value="1"/>
</dbReference>
<keyword evidence="3" id="KW-0678">Repressor</keyword>
<proteinExistence type="inferred from homology"/>
<dbReference type="Pfam" id="PF04905">
    <property type="entry name" value="NCD2"/>
    <property type="match status" value="1"/>
</dbReference>
<evidence type="ECO:0000259" key="9">
    <source>
        <dbReference type="Pfam" id="PF04905"/>
    </source>
</evidence>
<organism evidence="10 11">
    <name type="scientific">Plectus sambesii</name>
    <dbReference type="NCBI Taxonomy" id="2011161"/>
    <lineage>
        <taxon>Eukaryota</taxon>
        <taxon>Metazoa</taxon>
        <taxon>Ecdysozoa</taxon>
        <taxon>Nematoda</taxon>
        <taxon>Chromadorea</taxon>
        <taxon>Plectida</taxon>
        <taxon>Plectina</taxon>
        <taxon>Plectoidea</taxon>
        <taxon>Plectidae</taxon>
        <taxon>Plectus</taxon>
    </lineage>
</organism>
<dbReference type="Pfam" id="PF04904">
    <property type="entry name" value="SAM_NCD1"/>
    <property type="match status" value="1"/>
</dbReference>
<feature type="domain" description="Nab N-terminal" evidence="8">
    <location>
        <begin position="64"/>
        <end position="140"/>
    </location>
</feature>
<feature type="domain" description="NAB co-repressor" evidence="9">
    <location>
        <begin position="256"/>
        <end position="378"/>
    </location>
</feature>
<dbReference type="GO" id="GO:0045892">
    <property type="term" value="P:negative regulation of DNA-templated transcription"/>
    <property type="evidence" value="ECO:0007669"/>
    <property type="project" value="InterPro"/>
</dbReference>
<keyword evidence="6" id="KW-0539">Nucleus</keyword>
<dbReference type="Proteomes" id="UP000887566">
    <property type="component" value="Unplaced"/>
</dbReference>
<comment type="similarity">
    <text evidence="2">Belongs to the NAB family.</text>
</comment>
<evidence type="ECO:0000256" key="2">
    <source>
        <dbReference type="ARBA" id="ARBA00008864"/>
    </source>
</evidence>
<evidence type="ECO:0000256" key="3">
    <source>
        <dbReference type="ARBA" id="ARBA00022491"/>
    </source>
</evidence>
<dbReference type="GO" id="GO:0005634">
    <property type="term" value="C:nucleus"/>
    <property type="evidence" value="ECO:0007669"/>
    <property type="project" value="UniProtKB-SubCell"/>
</dbReference>
<keyword evidence="10" id="KW-1185">Reference proteome</keyword>
<feature type="compositionally biased region" description="Low complexity" evidence="7">
    <location>
        <begin position="406"/>
        <end position="416"/>
    </location>
</feature>
<name>A0A914UTL4_9BILA</name>
<dbReference type="AlphaFoldDB" id="A0A914UTL4"/>
<feature type="compositionally biased region" description="Basic and acidic residues" evidence="7">
    <location>
        <begin position="380"/>
        <end position="390"/>
    </location>
</feature>
<dbReference type="InterPro" id="IPR006988">
    <property type="entry name" value="Nab_N"/>
</dbReference>
<dbReference type="InterPro" id="IPR006989">
    <property type="entry name" value="NAB_co-repressor_dom"/>
</dbReference>
<dbReference type="Gene3D" id="1.20.120.2010">
    <property type="entry name" value="NAB conserved domain 2"/>
    <property type="match status" value="1"/>
</dbReference>
<feature type="region of interest" description="Disordered" evidence="7">
    <location>
        <begin position="373"/>
        <end position="500"/>
    </location>
</feature>
<dbReference type="PANTHER" id="PTHR12623">
    <property type="entry name" value="NGFI-A BINDING PROTEIN"/>
    <property type="match status" value="1"/>
</dbReference>
<evidence type="ECO:0000313" key="11">
    <source>
        <dbReference type="WBParaSite" id="PSAMB.scaffold1205size40814.g11799.t1"/>
    </source>
</evidence>
<protein>
    <submittedName>
        <fullName evidence="11">Uncharacterized protein</fullName>
    </submittedName>
</protein>
<evidence type="ECO:0000256" key="7">
    <source>
        <dbReference type="SAM" id="MobiDB-lite"/>
    </source>
</evidence>
<feature type="compositionally biased region" description="Low complexity" evidence="7">
    <location>
        <begin position="32"/>
        <end position="54"/>
    </location>
</feature>
<sequence>MLRLFRKRLKLTNNSCKRSAGGRDRSGAVVASTTDRPPTTPSPSSSTSQSAPSTSHLATAAPFSTLSEWQLFAVLQRANLLQYYHTFIEKGGDDINQLLDAHEDEFLEIMSLVSMAHKPLHVRRLQKVLQEYSQNPGRFNMLSVQRLGPPPGGGPLIQDLGSPASNSALPFVGVFPGVAPTIDVVRPTVPSDSSPSHLQQWPLSLTAPGATANVLPGAFIPVSLLPQSPTDYDQSCPGTSSDPGGYISSGTPNPTLTEGQIKKIAECAAAIVAKIPQYEPKLVQNKKKVSKELLNVMSLAEDSPMRLDEFRRYSAIYGRFDAKRKADKPLSLHEVSVNEAAAQICVLRPALLTRRDELFPLARQVVKDAGYNYAKGNKKSSSDADREGRKRATPADSVASDDRSRSPSSSTAGSPPLGDVSEFSSAADVAKRRRRSSPTPQSDAIAALREKLRSTTEPTELEAIRNRLSELSETSSYDPEWTAAVVKEEPSDSSGDDERA</sequence>
<dbReference type="InterPro" id="IPR039040">
    <property type="entry name" value="NAB_fam"/>
</dbReference>
<dbReference type="WBParaSite" id="PSAMB.scaffold1205size40814.g11799.t1">
    <property type="protein sequence ID" value="PSAMB.scaffold1205size40814.g11799.t1"/>
    <property type="gene ID" value="PSAMB.scaffold1205size40814.g11799"/>
</dbReference>
<dbReference type="InterPro" id="IPR038398">
    <property type="entry name" value="NCD2_sf"/>
</dbReference>
<evidence type="ECO:0000259" key="8">
    <source>
        <dbReference type="Pfam" id="PF04904"/>
    </source>
</evidence>
<evidence type="ECO:0000256" key="5">
    <source>
        <dbReference type="ARBA" id="ARBA00023163"/>
    </source>
</evidence>
<evidence type="ECO:0000313" key="10">
    <source>
        <dbReference type="Proteomes" id="UP000887566"/>
    </source>
</evidence>
<keyword evidence="4" id="KW-0805">Transcription regulation</keyword>
<keyword evidence="5" id="KW-0804">Transcription</keyword>
<feature type="region of interest" description="Disordered" evidence="7">
    <location>
        <begin position="15"/>
        <end position="54"/>
    </location>
</feature>
<dbReference type="GO" id="GO:0003712">
    <property type="term" value="F:transcription coregulator activity"/>
    <property type="evidence" value="ECO:0007669"/>
    <property type="project" value="InterPro"/>
</dbReference>
<reference evidence="11" key="1">
    <citation type="submission" date="2022-11" db="UniProtKB">
        <authorList>
            <consortium name="WormBaseParasite"/>
        </authorList>
    </citation>
    <scope>IDENTIFICATION</scope>
</reference>
<dbReference type="FunFam" id="1.20.120.2010:FF:000001">
    <property type="entry name" value="NGFI-A-binding protein 1 isoform X1"/>
    <property type="match status" value="1"/>
</dbReference>
<evidence type="ECO:0000256" key="1">
    <source>
        <dbReference type="ARBA" id="ARBA00004123"/>
    </source>
</evidence>
<accession>A0A914UTL4</accession>
<feature type="compositionally biased region" description="Basic and acidic residues" evidence="7">
    <location>
        <begin position="486"/>
        <end position="500"/>
    </location>
</feature>
<evidence type="ECO:0000256" key="4">
    <source>
        <dbReference type="ARBA" id="ARBA00023015"/>
    </source>
</evidence>
<comment type="subcellular location">
    <subcellularLocation>
        <location evidence="1">Nucleus</location>
    </subcellularLocation>
</comment>
<evidence type="ECO:0000256" key="6">
    <source>
        <dbReference type="ARBA" id="ARBA00023242"/>
    </source>
</evidence>